<dbReference type="InterPro" id="IPR036928">
    <property type="entry name" value="AS_sf"/>
</dbReference>
<proteinExistence type="inferred from homology"/>
<sequence>MKWSELSILEVADLYRKKELSPVEFVGRTFEKLHELESGLNSFITVLESEAMEAAEEAENVFLRNETKHVLYGIPYSVKDLYYTKGVKTTCGSRILKDYIPDTTAPLVSKLNNCGAVLIGKTNMLEFAYGIVHPDYGQTNNPFDVSKTAGGSSGGSAASVAAGIGLFSLGSDTGGSIRIPASYCGISGLKPTKGMLSLEGIFPLSPSLDHAGPMARSSEDILVIMDALVPDFLAAKFPNNHQKIIGILPAEKISEVTAEVASIYKEALEKVQKLGWTLQEIDLKYLDFTEEMVMNVLLPEAAIIHEKWISRKNEYAPLTYKQIEAGIVHRSLDYLKAKNELVNAREDVDRVLKDVDFLLTPTVPYPAPDEDPPLEGDNEMKFTGLFNVTGHPAITINAGFTNSKLPVGLQLVGGCFEDKKMIEAAMEIEHMLSNQ</sequence>
<dbReference type="InterPro" id="IPR023631">
    <property type="entry name" value="Amidase_dom"/>
</dbReference>
<reference evidence="3 4" key="1">
    <citation type="submission" date="2023-07" db="EMBL/GenBank/DDBJ databases">
        <title>Genomic Encyclopedia of Type Strains, Phase IV (KMG-IV): sequencing the most valuable type-strain genomes for metagenomic binning, comparative biology and taxonomic classification.</title>
        <authorList>
            <person name="Goeker M."/>
        </authorList>
    </citation>
    <scope>NUCLEOTIDE SEQUENCE [LARGE SCALE GENOMIC DNA]</scope>
    <source>
        <strain evidence="3 4">DSM 19598</strain>
    </source>
</reference>
<dbReference type="EC" id="6.3.5.6" evidence="3"/>
<feature type="domain" description="Amidase" evidence="2">
    <location>
        <begin position="26"/>
        <end position="420"/>
    </location>
</feature>
<dbReference type="Gene3D" id="3.90.1300.10">
    <property type="entry name" value="Amidase signature (AS) domain"/>
    <property type="match status" value="1"/>
</dbReference>
<dbReference type="GO" id="GO:0050567">
    <property type="term" value="F:glutaminyl-tRNA synthase (glutamine-hydrolyzing) activity"/>
    <property type="evidence" value="ECO:0007669"/>
    <property type="project" value="UniProtKB-EC"/>
</dbReference>
<protein>
    <submittedName>
        <fullName evidence="3">Aspartyl-tRNA(Asn)/glutamyl-tRNA(Gln) amidotransferase subunit A</fullName>
        <ecNumber evidence="3">6.3.5.6</ecNumber>
        <ecNumber evidence="3">6.3.5.7</ecNumber>
    </submittedName>
</protein>
<keyword evidence="4" id="KW-1185">Reference proteome</keyword>
<dbReference type="PROSITE" id="PS00571">
    <property type="entry name" value="AMIDASES"/>
    <property type="match status" value="1"/>
</dbReference>
<gene>
    <name evidence="3" type="ORF">J2S25_001465</name>
</gene>
<comment type="similarity">
    <text evidence="1">Belongs to the amidase family.</text>
</comment>
<dbReference type="InterPro" id="IPR020556">
    <property type="entry name" value="Amidase_CS"/>
</dbReference>
<organism evidence="3 4">
    <name type="scientific">Mesobacillus stamsii</name>
    <dbReference type="NCBI Taxonomy" id="225347"/>
    <lineage>
        <taxon>Bacteria</taxon>
        <taxon>Bacillati</taxon>
        <taxon>Bacillota</taxon>
        <taxon>Bacilli</taxon>
        <taxon>Bacillales</taxon>
        <taxon>Bacillaceae</taxon>
        <taxon>Mesobacillus</taxon>
    </lineage>
</organism>
<dbReference type="SUPFAM" id="SSF75304">
    <property type="entry name" value="Amidase signature (AS) enzymes"/>
    <property type="match status" value="1"/>
</dbReference>
<dbReference type="GO" id="GO:0050566">
    <property type="term" value="F:asparaginyl-tRNA synthase (glutamine-hydrolyzing) activity"/>
    <property type="evidence" value="ECO:0007669"/>
    <property type="project" value="UniProtKB-EC"/>
</dbReference>
<dbReference type="InterPro" id="IPR000120">
    <property type="entry name" value="Amidase"/>
</dbReference>
<comment type="caution">
    <text evidence="3">The sequence shown here is derived from an EMBL/GenBank/DDBJ whole genome shotgun (WGS) entry which is preliminary data.</text>
</comment>
<evidence type="ECO:0000259" key="2">
    <source>
        <dbReference type="Pfam" id="PF01425"/>
    </source>
</evidence>
<dbReference type="PANTHER" id="PTHR11895">
    <property type="entry name" value="TRANSAMIDASE"/>
    <property type="match status" value="1"/>
</dbReference>
<dbReference type="EMBL" id="JAUSUN010000006">
    <property type="protein sequence ID" value="MDQ0413262.1"/>
    <property type="molecule type" value="Genomic_DNA"/>
</dbReference>
<evidence type="ECO:0000256" key="1">
    <source>
        <dbReference type="ARBA" id="ARBA00009199"/>
    </source>
</evidence>
<evidence type="ECO:0000313" key="4">
    <source>
        <dbReference type="Proteomes" id="UP001242313"/>
    </source>
</evidence>
<dbReference type="Proteomes" id="UP001242313">
    <property type="component" value="Unassembled WGS sequence"/>
</dbReference>
<dbReference type="EC" id="6.3.5.7" evidence="3"/>
<name>A0ABU0FV80_9BACI</name>
<keyword evidence="3" id="KW-0436">Ligase</keyword>
<dbReference type="RefSeq" id="WP_052806975.1">
    <property type="nucleotide sequence ID" value="NZ_JAUSUN010000006.1"/>
</dbReference>
<dbReference type="PANTHER" id="PTHR11895:SF7">
    <property type="entry name" value="GLUTAMYL-TRNA(GLN) AMIDOTRANSFERASE SUBUNIT A, MITOCHONDRIAL"/>
    <property type="match status" value="1"/>
</dbReference>
<dbReference type="Pfam" id="PF01425">
    <property type="entry name" value="Amidase"/>
    <property type="match status" value="1"/>
</dbReference>
<accession>A0ABU0FV80</accession>
<evidence type="ECO:0000313" key="3">
    <source>
        <dbReference type="EMBL" id="MDQ0413262.1"/>
    </source>
</evidence>